<dbReference type="Pfam" id="PF08340">
    <property type="entry name" value="YicC-like_C"/>
    <property type="match status" value="1"/>
</dbReference>
<evidence type="ECO:0000313" key="10">
    <source>
        <dbReference type="Proteomes" id="UP000202485"/>
    </source>
</evidence>
<evidence type="ECO:0000256" key="6">
    <source>
        <dbReference type="SAM" id="Coils"/>
    </source>
</evidence>
<dbReference type="InterPro" id="IPR013527">
    <property type="entry name" value="YicC-like_N"/>
</dbReference>
<dbReference type="Proteomes" id="UP000202485">
    <property type="component" value="Unassembled WGS sequence"/>
</dbReference>
<feature type="domain" description="Endoribonuclease YicC-like C-terminal" evidence="8">
    <location>
        <begin position="178"/>
        <end position="296"/>
    </location>
</feature>
<dbReference type="EMBL" id="FXYG01000001">
    <property type="protein sequence ID" value="SMX34560.1"/>
    <property type="molecule type" value="Genomic_DNA"/>
</dbReference>
<evidence type="ECO:0000256" key="2">
    <source>
        <dbReference type="ARBA" id="ARBA00022722"/>
    </source>
</evidence>
<evidence type="ECO:0000259" key="8">
    <source>
        <dbReference type="Pfam" id="PF08340"/>
    </source>
</evidence>
<protein>
    <recommendedName>
        <fullName evidence="11">YicC-like family, N-terminal region</fullName>
    </recommendedName>
</protein>
<evidence type="ECO:0000259" key="7">
    <source>
        <dbReference type="Pfam" id="PF03755"/>
    </source>
</evidence>
<proteinExistence type="inferred from homology"/>
<dbReference type="OrthoDB" id="9771229at2"/>
<name>A0A238JV93_9RHOB</name>
<comment type="cofactor">
    <cofactor evidence="1">
        <name>a divalent metal cation</name>
        <dbReference type="ChEBI" id="CHEBI:60240"/>
    </cofactor>
</comment>
<sequence length="296" mass="32040">MIKSMTGFASGKGALGPHSWSWELRSVNGKGLDIRLRVPDWLTGLEAALRADMSKQISRGNVTLSLRVAREETAAELKLNEGAMSAALEALAQAEELAVNKGVALAPSKASDLLMLKGMLDAAAEDDDPAPLVEALKSEFGSLLAEFVTMRRDEGQALASVLSAQLDQIQTLTEQATELAERRKEAVADTLRQNLARVMENSQGADPDRVAQELALIAVKADITEELDRLAAHVVAARALLEQEAPVGRKLDFLMQEFNREANTLCSKSQNSELTSVGLELKAVIDQLREQVQNVE</sequence>
<dbReference type="InterPro" id="IPR005229">
    <property type="entry name" value="YicC/YloC-like"/>
</dbReference>
<feature type="domain" description="Endoribonuclease YicC-like N-terminal" evidence="7">
    <location>
        <begin position="2"/>
        <end position="159"/>
    </location>
</feature>
<evidence type="ECO:0000256" key="4">
    <source>
        <dbReference type="ARBA" id="ARBA00022801"/>
    </source>
</evidence>
<organism evidence="9 10">
    <name type="scientific">Ruegeria arenilitoris</name>
    <dbReference type="NCBI Taxonomy" id="1173585"/>
    <lineage>
        <taxon>Bacteria</taxon>
        <taxon>Pseudomonadati</taxon>
        <taxon>Pseudomonadota</taxon>
        <taxon>Alphaproteobacteria</taxon>
        <taxon>Rhodobacterales</taxon>
        <taxon>Roseobacteraceae</taxon>
        <taxon>Ruegeria</taxon>
    </lineage>
</organism>
<evidence type="ECO:0000256" key="5">
    <source>
        <dbReference type="ARBA" id="ARBA00035648"/>
    </source>
</evidence>
<keyword evidence="4" id="KW-0378">Hydrolase</keyword>
<dbReference type="GO" id="GO:0004521">
    <property type="term" value="F:RNA endonuclease activity"/>
    <property type="evidence" value="ECO:0007669"/>
    <property type="project" value="InterPro"/>
</dbReference>
<comment type="similarity">
    <text evidence="5">Belongs to the YicC/YloC family.</text>
</comment>
<dbReference type="GO" id="GO:0016787">
    <property type="term" value="F:hydrolase activity"/>
    <property type="evidence" value="ECO:0007669"/>
    <property type="project" value="UniProtKB-KW"/>
</dbReference>
<feature type="coiled-coil region" evidence="6">
    <location>
        <begin position="162"/>
        <end position="189"/>
    </location>
</feature>
<dbReference type="RefSeq" id="WP_093962960.1">
    <property type="nucleotide sequence ID" value="NZ_FXYG01000001.1"/>
</dbReference>
<keyword evidence="3" id="KW-0255">Endonuclease</keyword>
<dbReference type="NCBIfam" id="TIGR00255">
    <property type="entry name" value="YicC/YloC family endoribonuclease"/>
    <property type="match status" value="1"/>
</dbReference>
<keyword evidence="6" id="KW-0175">Coiled coil</keyword>
<dbReference type="AlphaFoldDB" id="A0A238JV93"/>
<dbReference type="PANTHER" id="PTHR30636">
    <property type="entry name" value="UPF0701 PROTEIN YICC"/>
    <property type="match status" value="1"/>
</dbReference>
<dbReference type="Pfam" id="PF03755">
    <property type="entry name" value="YicC-like_N"/>
    <property type="match status" value="1"/>
</dbReference>
<dbReference type="PANTHER" id="PTHR30636:SF3">
    <property type="entry name" value="UPF0701 PROTEIN YICC"/>
    <property type="match status" value="1"/>
</dbReference>
<dbReference type="InterPro" id="IPR013551">
    <property type="entry name" value="YicC-like_C"/>
</dbReference>
<reference evidence="10" key="1">
    <citation type="submission" date="2017-05" db="EMBL/GenBank/DDBJ databases">
        <authorList>
            <person name="Rodrigo-Torres L."/>
            <person name="Arahal R. D."/>
            <person name="Lucena T."/>
        </authorList>
    </citation>
    <scope>NUCLEOTIDE SEQUENCE [LARGE SCALE GENOMIC DNA]</scope>
    <source>
        <strain evidence="10">CECT 8715</strain>
    </source>
</reference>
<keyword evidence="10" id="KW-1185">Reference proteome</keyword>
<evidence type="ECO:0008006" key="11">
    <source>
        <dbReference type="Google" id="ProtNLM"/>
    </source>
</evidence>
<evidence type="ECO:0000313" key="9">
    <source>
        <dbReference type="EMBL" id="SMX34560.1"/>
    </source>
</evidence>
<keyword evidence="2" id="KW-0540">Nuclease</keyword>
<accession>A0A238JV93</accession>
<evidence type="ECO:0000256" key="1">
    <source>
        <dbReference type="ARBA" id="ARBA00001968"/>
    </source>
</evidence>
<gene>
    <name evidence="9" type="ORF">RUA8715_00515</name>
</gene>
<evidence type="ECO:0000256" key="3">
    <source>
        <dbReference type="ARBA" id="ARBA00022759"/>
    </source>
</evidence>